<feature type="compositionally biased region" description="Low complexity" evidence="4">
    <location>
        <begin position="372"/>
        <end position="382"/>
    </location>
</feature>
<evidence type="ECO:0000256" key="3">
    <source>
        <dbReference type="ARBA" id="ARBA00022525"/>
    </source>
</evidence>
<keyword evidence="3" id="KW-0964">Secreted</keyword>
<organism evidence="7 8">
    <name type="scientific">Paxillus rubicundulus Ve08.2h10</name>
    <dbReference type="NCBI Taxonomy" id="930991"/>
    <lineage>
        <taxon>Eukaryota</taxon>
        <taxon>Fungi</taxon>
        <taxon>Dikarya</taxon>
        <taxon>Basidiomycota</taxon>
        <taxon>Agaricomycotina</taxon>
        <taxon>Agaricomycetes</taxon>
        <taxon>Agaricomycetidae</taxon>
        <taxon>Boletales</taxon>
        <taxon>Paxilineae</taxon>
        <taxon>Paxillaceae</taxon>
        <taxon>Paxillus</taxon>
    </lineage>
</organism>
<dbReference type="PROSITE" id="PS50011">
    <property type="entry name" value="PROTEIN_KINASE_DOM"/>
    <property type="match status" value="1"/>
</dbReference>
<dbReference type="Pfam" id="PF06293">
    <property type="entry name" value="Kdo"/>
    <property type="match status" value="1"/>
</dbReference>
<evidence type="ECO:0000256" key="1">
    <source>
        <dbReference type="ARBA" id="ARBA00004340"/>
    </source>
</evidence>
<reference evidence="7 8" key="1">
    <citation type="submission" date="2014-04" db="EMBL/GenBank/DDBJ databases">
        <authorList>
            <consortium name="DOE Joint Genome Institute"/>
            <person name="Kuo A."/>
            <person name="Kohler A."/>
            <person name="Jargeat P."/>
            <person name="Nagy L.G."/>
            <person name="Floudas D."/>
            <person name="Copeland A."/>
            <person name="Barry K.W."/>
            <person name="Cichocki N."/>
            <person name="Veneault-Fourrey C."/>
            <person name="LaButti K."/>
            <person name="Lindquist E.A."/>
            <person name="Lipzen A."/>
            <person name="Lundell T."/>
            <person name="Morin E."/>
            <person name="Murat C."/>
            <person name="Sun H."/>
            <person name="Tunlid A."/>
            <person name="Henrissat B."/>
            <person name="Grigoriev I.V."/>
            <person name="Hibbett D.S."/>
            <person name="Martin F."/>
            <person name="Nordberg H.P."/>
            <person name="Cantor M.N."/>
            <person name="Hua S.X."/>
        </authorList>
    </citation>
    <scope>NUCLEOTIDE SEQUENCE [LARGE SCALE GENOMIC DNA]</scope>
    <source>
        <strain evidence="7 8">Ve08.2h10</strain>
    </source>
</reference>
<evidence type="ECO:0000256" key="4">
    <source>
        <dbReference type="SAM" id="MobiDB-lite"/>
    </source>
</evidence>
<dbReference type="GO" id="GO:0043657">
    <property type="term" value="C:host cell"/>
    <property type="evidence" value="ECO:0007669"/>
    <property type="project" value="UniProtKB-SubCell"/>
</dbReference>
<dbReference type="AlphaFoldDB" id="A0A0D0D0Q2"/>
<dbReference type="Proteomes" id="UP000054538">
    <property type="component" value="Unassembled WGS sequence"/>
</dbReference>
<keyword evidence="5" id="KW-1133">Transmembrane helix</keyword>
<sequence length="822" mass="91878">MSNALEAIINLNCLVLGGDSRNVFTIEIARGKNVSALKELIKDKNSIAFRDVDANTLTLWKVPKPLLCDCDTFKETIEGLNLQDENCLLPVKTLSRIFSELEPEHLHVIVKAPAFRFLCWIRGQPTTNILQIPISQADTVRTLKRLIKELPEAGIGPEVQTIQLYKPKNPVPSPYHKNLSNVVLAELGEPLENAQQLSKLFVAPLAEGHIHIIVDAPHLMIYCWLRGSAIEGRFDISINSDAPLGKLKDRMGEQEPQLYNVAQSRMRLYRIPISEAKANLQESLDTLNAGHLLQVAQPIPLSDYFRGVPVLERLAVIVQVSTDNSRSTNPPRRVHHVTEGGDPIKVARDTFLANIDDHSKKKNKSQSRSKRSQSPSSGSHPSSFRERQGNEKLQIPCGRPRDLQETIPTTLLHPVFGQFIDDCHTHAITEEDNNLVEELANVMSALYATEDKRVNAVSKVLAGYWLDLRLNGKVQGTPYVTDADISAKIDGHPHPYVIAEFKNEAATSSSEPYVQAVAYYLESTRMYASKMSGSVLPSFLFILFGPYIVFAGAVWTLRPAVQILSSPLAFHYHSTDTDNQIAAARHMAAFRKAVRSLKKYYEALPGSGLTNTLSHPMLFPYPTSFTSLDDNKKTSFNYTEQLAEDGAKSKRLIFFGTLTEGSAEAAICIKFVQRYSRDAHLHCASSGFAPRLRGFEKLPGGWHMVVMDRLVGFKLLADLSYTECLPKSVLQGVRSQLKTLHERNLVHGDIRDTNILVKRDDKTKVMIIDFDWAGELGQVRYPPYVNYSDIWRPDDARDGNLIHAGHDDAMLDIILTAKGEHQ</sequence>
<keyword evidence="5" id="KW-0472">Membrane</keyword>
<accession>A0A0D0D0Q2</accession>
<feature type="domain" description="Protein kinase" evidence="6">
    <location>
        <begin position="521"/>
        <end position="822"/>
    </location>
</feature>
<feature type="compositionally biased region" description="Basic residues" evidence="4">
    <location>
        <begin position="360"/>
        <end position="371"/>
    </location>
</feature>
<evidence type="ECO:0000259" key="6">
    <source>
        <dbReference type="PROSITE" id="PS50011"/>
    </source>
</evidence>
<feature type="region of interest" description="Disordered" evidence="4">
    <location>
        <begin position="321"/>
        <end position="400"/>
    </location>
</feature>
<keyword evidence="5" id="KW-0812">Transmembrane</keyword>
<gene>
    <name evidence="7" type="ORF">PAXRUDRAFT_835096</name>
</gene>
<name>A0A0D0D0Q2_9AGAM</name>
<dbReference type="HOGENOM" id="CLU_013871_2_3_1"/>
<feature type="compositionally biased region" description="Polar residues" evidence="4">
    <location>
        <begin position="321"/>
        <end position="330"/>
    </location>
</feature>
<evidence type="ECO:0000313" key="8">
    <source>
        <dbReference type="Proteomes" id="UP000054538"/>
    </source>
</evidence>
<comment type="subcellular location">
    <subcellularLocation>
        <location evidence="1">Host cell</location>
    </subcellularLocation>
    <subcellularLocation>
        <location evidence="2">Secreted</location>
    </subcellularLocation>
</comment>
<dbReference type="Gene3D" id="1.10.510.10">
    <property type="entry name" value="Transferase(Phosphotransferase) domain 1"/>
    <property type="match status" value="1"/>
</dbReference>
<dbReference type="SUPFAM" id="SSF56112">
    <property type="entry name" value="Protein kinase-like (PK-like)"/>
    <property type="match status" value="1"/>
</dbReference>
<reference evidence="8" key="2">
    <citation type="submission" date="2015-01" db="EMBL/GenBank/DDBJ databases">
        <title>Evolutionary Origins and Diversification of the Mycorrhizal Mutualists.</title>
        <authorList>
            <consortium name="DOE Joint Genome Institute"/>
            <consortium name="Mycorrhizal Genomics Consortium"/>
            <person name="Kohler A."/>
            <person name="Kuo A."/>
            <person name="Nagy L.G."/>
            <person name="Floudas D."/>
            <person name="Copeland A."/>
            <person name="Barry K.W."/>
            <person name="Cichocki N."/>
            <person name="Veneault-Fourrey C."/>
            <person name="LaButti K."/>
            <person name="Lindquist E.A."/>
            <person name="Lipzen A."/>
            <person name="Lundell T."/>
            <person name="Morin E."/>
            <person name="Murat C."/>
            <person name="Riley R."/>
            <person name="Ohm R."/>
            <person name="Sun H."/>
            <person name="Tunlid A."/>
            <person name="Henrissat B."/>
            <person name="Grigoriev I.V."/>
            <person name="Hibbett D.S."/>
            <person name="Martin F."/>
        </authorList>
    </citation>
    <scope>NUCLEOTIDE SEQUENCE [LARGE SCALE GENOMIC DNA]</scope>
    <source>
        <strain evidence="8">Ve08.2h10</strain>
    </source>
</reference>
<keyword evidence="8" id="KW-1185">Reference proteome</keyword>
<dbReference type="STRING" id="930991.A0A0D0D0Q2"/>
<evidence type="ECO:0000256" key="2">
    <source>
        <dbReference type="ARBA" id="ARBA00004613"/>
    </source>
</evidence>
<dbReference type="InterPro" id="IPR045379">
    <property type="entry name" value="Crinkler_N"/>
</dbReference>
<dbReference type="GO" id="GO:0005576">
    <property type="term" value="C:extracellular region"/>
    <property type="evidence" value="ECO:0007669"/>
    <property type="project" value="UniProtKB-SubCell"/>
</dbReference>
<dbReference type="InterPro" id="IPR000719">
    <property type="entry name" value="Prot_kinase_dom"/>
</dbReference>
<dbReference type="GO" id="GO:0004672">
    <property type="term" value="F:protein kinase activity"/>
    <property type="evidence" value="ECO:0007669"/>
    <property type="project" value="InterPro"/>
</dbReference>
<dbReference type="OrthoDB" id="4062651at2759"/>
<proteinExistence type="predicted"/>
<feature type="transmembrane region" description="Helical" evidence="5">
    <location>
        <begin position="535"/>
        <end position="557"/>
    </location>
</feature>
<protein>
    <recommendedName>
        <fullName evidence="6">Protein kinase domain-containing protein</fullName>
    </recommendedName>
</protein>
<dbReference type="InterPro" id="IPR011009">
    <property type="entry name" value="Kinase-like_dom_sf"/>
</dbReference>
<evidence type="ECO:0000256" key="5">
    <source>
        <dbReference type="SAM" id="Phobius"/>
    </source>
</evidence>
<evidence type="ECO:0000313" key="7">
    <source>
        <dbReference type="EMBL" id="KIK77136.1"/>
    </source>
</evidence>
<dbReference type="GO" id="GO:0005524">
    <property type="term" value="F:ATP binding"/>
    <property type="evidence" value="ECO:0007669"/>
    <property type="project" value="InterPro"/>
</dbReference>
<dbReference type="InParanoid" id="A0A0D0D0Q2"/>
<dbReference type="Pfam" id="PF20147">
    <property type="entry name" value="Crinkler"/>
    <property type="match status" value="3"/>
</dbReference>
<dbReference type="EMBL" id="KN827120">
    <property type="protein sequence ID" value="KIK77136.1"/>
    <property type="molecule type" value="Genomic_DNA"/>
</dbReference>